<proteinExistence type="predicted"/>
<dbReference type="AlphaFoldDB" id="A0A7E4VX96"/>
<evidence type="ECO:0000313" key="2">
    <source>
        <dbReference type="Proteomes" id="UP000492821"/>
    </source>
</evidence>
<reference evidence="3" key="2">
    <citation type="submission" date="2020-10" db="UniProtKB">
        <authorList>
            <consortium name="WormBaseParasite"/>
        </authorList>
    </citation>
    <scope>IDENTIFICATION</scope>
</reference>
<dbReference type="InterPro" id="IPR032072">
    <property type="entry name" value="DUF4807"/>
</dbReference>
<dbReference type="WBParaSite" id="Pan_g4513.t1">
    <property type="protein sequence ID" value="Pan_g4513.t1"/>
    <property type="gene ID" value="Pan_g4513"/>
</dbReference>
<feature type="region of interest" description="Disordered" evidence="1">
    <location>
        <begin position="1"/>
        <end position="36"/>
    </location>
</feature>
<dbReference type="Proteomes" id="UP000492821">
    <property type="component" value="Unassembled WGS sequence"/>
</dbReference>
<name>A0A7E4VX96_PANRE</name>
<sequence>MPSDTKKSNMNTMSKLPCNSDDASGSESEDEKVTERQVALHLPSAHLAERFSRHVGICERSMWELSTLGGAFASMSGYASKWANHLLKVSTFQLMIARKLQNELYESRARIFLANAFASNGHFDKAKEIISKELAYVKSDLKDETILKVATAMNTRIKSMEKKAIKDT</sequence>
<evidence type="ECO:0000313" key="3">
    <source>
        <dbReference type="WBParaSite" id="Pan_g4513.t1"/>
    </source>
</evidence>
<evidence type="ECO:0000256" key="1">
    <source>
        <dbReference type="SAM" id="MobiDB-lite"/>
    </source>
</evidence>
<protein>
    <submittedName>
        <fullName evidence="3">Uncharacterized protein</fullName>
    </submittedName>
</protein>
<keyword evidence="2" id="KW-1185">Reference proteome</keyword>
<dbReference type="PANTHER" id="PTHR36693:SF1">
    <property type="entry name" value="GH02722P"/>
    <property type="match status" value="1"/>
</dbReference>
<accession>A0A7E4VX96</accession>
<reference evidence="2" key="1">
    <citation type="journal article" date="2013" name="Genetics">
        <title>The draft genome and transcriptome of Panagrellus redivivus are shaped by the harsh demands of a free-living lifestyle.</title>
        <authorList>
            <person name="Srinivasan J."/>
            <person name="Dillman A.R."/>
            <person name="Macchietto M.G."/>
            <person name="Heikkinen L."/>
            <person name="Lakso M."/>
            <person name="Fracchia K.M."/>
            <person name="Antoshechkin I."/>
            <person name="Mortazavi A."/>
            <person name="Wong G."/>
            <person name="Sternberg P.W."/>
        </authorList>
    </citation>
    <scope>NUCLEOTIDE SEQUENCE [LARGE SCALE GENOMIC DNA]</scope>
    <source>
        <strain evidence="2">MT8872</strain>
    </source>
</reference>
<organism evidence="2 3">
    <name type="scientific">Panagrellus redivivus</name>
    <name type="common">Microworm</name>
    <dbReference type="NCBI Taxonomy" id="6233"/>
    <lineage>
        <taxon>Eukaryota</taxon>
        <taxon>Metazoa</taxon>
        <taxon>Ecdysozoa</taxon>
        <taxon>Nematoda</taxon>
        <taxon>Chromadorea</taxon>
        <taxon>Rhabditida</taxon>
        <taxon>Tylenchina</taxon>
        <taxon>Panagrolaimomorpha</taxon>
        <taxon>Panagrolaimoidea</taxon>
        <taxon>Panagrolaimidae</taxon>
        <taxon>Panagrellus</taxon>
    </lineage>
</organism>
<dbReference type="Pfam" id="PF16065">
    <property type="entry name" value="DUF4807"/>
    <property type="match status" value="1"/>
</dbReference>
<dbReference type="PANTHER" id="PTHR36693">
    <property type="entry name" value="GH02722P"/>
    <property type="match status" value="1"/>
</dbReference>